<dbReference type="NCBIfam" id="TIGR00732">
    <property type="entry name" value="dprA"/>
    <property type="match status" value="1"/>
</dbReference>
<protein>
    <submittedName>
        <fullName evidence="4">DNA-processing protein DprA</fullName>
    </submittedName>
</protein>
<feature type="domain" description="Smf/DprA SLOG" evidence="2">
    <location>
        <begin position="93"/>
        <end position="299"/>
    </location>
</feature>
<evidence type="ECO:0000259" key="2">
    <source>
        <dbReference type="Pfam" id="PF02481"/>
    </source>
</evidence>
<dbReference type="Proteomes" id="UP000664761">
    <property type="component" value="Unassembled WGS sequence"/>
</dbReference>
<evidence type="ECO:0000259" key="3">
    <source>
        <dbReference type="Pfam" id="PF17782"/>
    </source>
</evidence>
<organism evidence="4 5">
    <name type="scientific">Sneathiella sedimenti</name>
    <dbReference type="NCBI Taxonomy" id="2816034"/>
    <lineage>
        <taxon>Bacteria</taxon>
        <taxon>Pseudomonadati</taxon>
        <taxon>Pseudomonadota</taxon>
        <taxon>Alphaproteobacteria</taxon>
        <taxon>Sneathiellales</taxon>
        <taxon>Sneathiellaceae</taxon>
        <taxon>Sneathiella</taxon>
    </lineage>
</organism>
<reference evidence="4 5" key="1">
    <citation type="submission" date="2021-03" db="EMBL/GenBank/DDBJ databases">
        <title>Sneathiella sp. CAU 1612 isolated from Kang Won-do.</title>
        <authorList>
            <person name="Kim W."/>
        </authorList>
    </citation>
    <scope>NUCLEOTIDE SEQUENCE [LARGE SCALE GENOMIC DNA]</scope>
    <source>
        <strain evidence="4 5">CAU 1612</strain>
    </source>
</reference>
<comment type="similarity">
    <text evidence="1">Belongs to the DprA/Smf family.</text>
</comment>
<accession>A0ABS3F7N8</accession>
<dbReference type="EMBL" id="JAFLNC010000004">
    <property type="protein sequence ID" value="MBO0334374.1"/>
    <property type="molecule type" value="Genomic_DNA"/>
</dbReference>
<dbReference type="InterPro" id="IPR036388">
    <property type="entry name" value="WH-like_DNA-bd_sf"/>
</dbReference>
<dbReference type="PANTHER" id="PTHR43022">
    <property type="entry name" value="PROTEIN SMF"/>
    <property type="match status" value="1"/>
</dbReference>
<dbReference type="InterPro" id="IPR003488">
    <property type="entry name" value="DprA"/>
</dbReference>
<dbReference type="Gene3D" id="1.10.10.10">
    <property type="entry name" value="Winged helix-like DNA-binding domain superfamily/Winged helix DNA-binding domain"/>
    <property type="match status" value="1"/>
</dbReference>
<dbReference type="PANTHER" id="PTHR43022:SF1">
    <property type="entry name" value="PROTEIN SMF"/>
    <property type="match status" value="1"/>
</dbReference>
<dbReference type="Gene3D" id="3.40.50.450">
    <property type="match status" value="1"/>
</dbReference>
<dbReference type="Pfam" id="PF17782">
    <property type="entry name" value="WHD_DprA"/>
    <property type="match status" value="1"/>
</dbReference>
<dbReference type="RefSeq" id="WP_207046119.1">
    <property type="nucleotide sequence ID" value="NZ_JAFLNC010000004.1"/>
</dbReference>
<gene>
    <name evidence="4" type="primary">dprA</name>
    <name evidence="4" type="ORF">J0X12_12155</name>
</gene>
<evidence type="ECO:0000313" key="5">
    <source>
        <dbReference type="Proteomes" id="UP000664761"/>
    </source>
</evidence>
<feature type="domain" description="DprA winged helix" evidence="3">
    <location>
        <begin position="322"/>
        <end position="379"/>
    </location>
</feature>
<proteinExistence type="inferred from homology"/>
<dbReference type="InterPro" id="IPR041614">
    <property type="entry name" value="DprA_WH"/>
</dbReference>
<dbReference type="SUPFAM" id="SSF102405">
    <property type="entry name" value="MCP/YpsA-like"/>
    <property type="match status" value="1"/>
</dbReference>
<comment type="caution">
    <text evidence="4">The sequence shown here is derived from an EMBL/GenBank/DDBJ whole genome shotgun (WGS) entry which is preliminary data.</text>
</comment>
<name>A0ABS3F7N8_9PROT</name>
<sequence>MTRLIDFCHLPQMEQQRELSPEERLAWLRLIRSENVGPITFFQLLGRFGTASKALEALPDLARKGGRKKPIRVCPAGEASREMEALLAFGGRMIAASEPDYPKALSMIADPPPVISLRGHAHLLNRDILAIVGARNASAVALRLTGQIAGGISRENIIVASGLARGIDTSAHRASLEGGTIAVVGGGLDYPYPRENEALQEEIYERGCVIAEQPMGTVPQARHFPRRNRIISGLALGVLVMEASPRSGSLITARMALEQGREVFAVPGSPMDPRAKGTNNLIRNGATLVEEAADIIDALESIRRRPLKEPDQPRLPFLDPVQPDEQELDRLRPDIITYLSPTPVEIDELIRLTGHPAATILTILLELELAGRIERHFGNRVSIVE</sequence>
<evidence type="ECO:0000256" key="1">
    <source>
        <dbReference type="ARBA" id="ARBA00006525"/>
    </source>
</evidence>
<dbReference type="InterPro" id="IPR057666">
    <property type="entry name" value="DrpA_SLOG"/>
</dbReference>
<dbReference type="Pfam" id="PF21102">
    <property type="entry name" value="DprA_N"/>
    <property type="match status" value="1"/>
</dbReference>
<evidence type="ECO:0000313" key="4">
    <source>
        <dbReference type="EMBL" id="MBO0334374.1"/>
    </source>
</evidence>
<keyword evidence="5" id="KW-1185">Reference proteome</keyword>
<dbReference type="Pfam" id="PF02481">
    <property type="entry name" value="DNA_processg_A"/>
    <property type="match status" value="1"/>
</dbReference>